<dbReference type="AlphaFoldDB" id="Q1N4J6"/>
<gene>
    <name evidence="1" type="ORF">RED65_01690</name>
</gene>
<accession>Q1N4J6</accession>
<dbReference type="Gene3D" id="3.40.50.300">
    <property type="entry name" value="P-loop containing nucleotide triphosphate hydrolases"/>
    <property type="match status" value="1"/>
</dbReference>
<name>Q1N4J6_9GAMM</name>
<dbReference type="InterPro" id="IPR027417">
    <property type="entry name" value="P-loop_NTPase"/>
</dbReference>
<dbReference type="STRING" id="207949.RED65_01690"/>
<dbReference type="SUPFAM" id="SSF52540">
    <property type="entry name" value="P-loop containing nucleoside triphosphate hydrolases"/>
    <property type="match status" value="1"/>
</dbReference>
<keyword evidence="2" id="KW-1185">Reference proteome</keyword>
<protein>
    <submittedName>
        <fullName evidence="1">Uncharacterized protein</fullName>
    </submittedName>
</protein>
<reference evidence="1 2" key="1">
    <citation type="submission" date="2006-03" db="EMBL/GenBank/DDBJ databases">
        <authorList>
            <person name="Pinhassi J."/>
            <person name="Pedros-Alio C."/>
            <person name="Ferriera S."/>
            <person name="Johnson J."/>
            <person name="Kravitz S."/>
            <person name="Halpern A."/>
            <person name="Remington K."/>
            <person name="Beeson K."/>
            <person name="Tran B."/>
            <person name="Rogers Y.-H."/>
            <person name="Friedman R."/>
            <person name="Venter J.C."/>
        </authorList>
    </citation>
    <scope>NUCLEOTIDE SEQUENCE [LARGE SCALE GENOMIC DNA]</scope>
    <source>
        <strain evidence="1 2">RED65</strain>
    </source>
</reference>
<dbReference type="EMBL" id="AAQH01000002">
    <property type="protein sequence ID" value="EAT13432.1"/>
    <property type="molecule type" value="Genomic_DNA"/>
</dbReference>
<organism evidence="1 2">
    <name type="scientific">Bermanella marisrubri</name>
    <dbReference type="NCBI Taxonomy" id="207949"/>
    <lineage>
        <taxon>Bacteria</taxon>
        <taxon>Pseudomonadati</taxon>
        <taxon>Pseudomonadota</taxon>
        <taxon>Gammaproteobacteria</taxon>
        <taxon>Oceanospirillales</taxon>
        <taxon>Oceanospirillaceae</taxon>
        <taxon>Bermanella</taxon>
    </lineage>
</organism>
<sequence>MTSIIDQLKQKQWLSQGGHCIEATENTAFQDTGYRRLNRALRGGWPLNGIVQVCSPLAIGELRLLSPALTHCEQGYNVLINPPGCLSGVFLSNLGINLDHVLVLHPKSHKDMLWAMENCLKSGVCRNVLAWPTNNIEIAQSKRLKLASEKGESRCFLMMHKASEIPLPVDLGITLQPNPLGLDIRIHKRKQGFPSEPFFLDMSEHWPRLAIEKPTDNVVHLHHHRHNGRAYAS</sequence>
<comment type="caution">
    <text evidence="1">The sequence shown here is derived from an EMBL/GenBank/DDBJ whole genome shotgun (WGS) entry which is preliminary data.</text>
</comment>
<evidence type="ECO:0000313" key="2">
    <source>
        <dbReference type="Proteomes" id="UP000004263"/>
    </source>
</evidence>
<dbReference type="InterPro" id="IPR017166">
    <property type="entry name" value="UCP037290"/>
</dbReference>
<dbReference type="HOGENOM" id="CLU_064653_5_0_6"/>
<evidence type="ECO:0000313" key="1">
    <source>
        <dbReference type="EMBL" id="EAT13432.1"/>
    </source>
</evidence>
<dbReference type="OrthoDB" id="9811176at2"/>
<dbReference type="Proteomes" id="UP000004263">
    <property type="component" value="Unassembled WGS sequence"/>
</dbReference>
<dbReference type="RefSeq" id="WP_007017816.1">
    <property type="nucleotide sequence ID" value="NZ_CH724114.1"/>
</dbReference>
<proteinExistence type="predicted"/>
<dbReference type="PIRSF" id="PIRSF037290">
    <property type="entry name" value="UCP037290"/>
    <property type="match status" value="1"/>
</dbReference>